<proteinExistence type="predicted"/>
<feature type="compositionally biased region" description="Polar residues" evidence="1">
    <location>
        <begin position="480"/>
        <end position="504"/>
    </location>
</feature>
<feature type="region of interest" description="Disordered" evidence="1">
    <location>
        <begin position="814"/>
        <end position="836"/>
    </location>
</feature>
<accession>A0A5M9JCD6</accession>
<dbReference type="EMBL" id="VICG01000011">
    <property type="protein sequence ID" value="KAA8566931.1"/>
    <property type="molecule type" value="Genomic_DNA"/>
</dbReference>
<keyword evidence="2" id="KW-1133">Transmembrane helix</keyword>
<feature type="compositionally biased region" description="Polar residues" evidence="1">
    <location>
        <begin position="766"/>
        <end position="777"/>
    </location>
</feature>
<dbReference type="AlphaFoldDB" id="A0A5M9JCD6"/>
<feature type="region of interest" description="Disordered" evidence="1">
    <location>
        <begin position="402"/>
        <end position="423"/>
    </location>
</feature>
<reference evidence="3 4" key="1">
    <citation type="submission" date="2019-06" db="EMBL/GenBank/DDBJ databases">
        <title>Genome Sequence of the Brown Rot Fungal Pathogen Monilinia fructicola.</title>
        <authorList>
            <person name="De Miccolis Angelini R.M."/>
            <person name="Landi L."/>
            <person name="Abate D."/>
            <person name="Pollastro S."/>
            <person name="Romanazzi G."/>
            <person name="Faretra F."/>
        </authorList>
    </citation>
    <scope>NUCLEOTIDE SEQUENCE [LARGE SCALE GENOMIC DNA]</scope>
    <source>
        <strain evidence="3 4">Mfrc123</strain>
    </source>
</reference>
<gene>
    <name evidence="3" type="ORF">EYC84_010027</name>
</gene>
<feature type="region of interest" description="Disordered" evidence="1">
    <location>
        <begin position="755"/>
        <end position="777"/>
    </location>
</feature>
<feature type="transmembrane region" description="Helical" evidence="2">
    <location>
        <begin position="585"/>
        <end position="606"/>
    </location>
</feature>
<comment type="caution">
    <text evidence="3">The sequence shown here is derived from an EMBL/GenBank/DDBJ whole genome shotgun (WGS) entry which is preliminary data.</text>
</comment>
<keyword evidence="2" id="KW-0472">Membrane</keyword>
<keyword evidence="4" id="KW-1185">Reference proteome</keyword>
<evidence type="ECO:0000313" key="4">
    <source>
        <dbReference type="Proteomes" id="UP000322873"/>
    </source>
</evidence>
<evidence type="ECO:0000256" key="2">
    <source>
        <dbReference type="SAM" id="Phobius"/>
    </source>
</evidence>
<organism evidence="3 4">
    <name type="scientific">Monilinia fructicola</name>
    <name type="common">Brown rot fungus</name>
    <name type="synonym">Ciboria fructicola</name>
    <dbReference type="NCBI Taxonomy" id="38448"/>
    <lineage>
        <taxon>Eukaryota</taxon>
        <taxon>Fungi</taxon>
        <taxon>Dikarya</taxon>
        <taxon>Ascomycota</taxon>
        <taxon>Pezizomycotina</taxon>
        <taxon>Leotiomycetes</taxon>
        <taxon>Helotiales</taxon>
        <taxon>Sclerotiniaceae</taxon>
        <taxon>Monilinia</taxon>
    </lineage>
</organism>
<evidence type="ECO:0000313" key="3">
    <source>
        <dbReference type="EMBL" id="KAA8566931.1"/>
    </source>
</evidence>
<feature type="region of interest" description="Disordered" evidence="1">
    <location>
        <begin position="480"/>
        <end position="506"/>
    </location>
</feature>
<evidence type="ECO:0000256" key="1">
    <source>
        <dbReference type="SAM" id="MobiDB-lite"/>
    </source>
</evidence>
<dbReference type="VEuPathDB" id="FungiDB:MFRU_007g00950"/>
<keyword evidence="2" id="KW-0812">Transmembrane</keyword>
<protein>
    <submittedName>
        <fullName evidence="3">Uncharacterized protein</fullName>
    </submittedName>
</protein>
<sequence>MMPVKHVKNLEYPDSFAISAELERQVTHVPLRYIKAGKLTVQQLRIRGSTPADLTTIPADKQVERSEHVADDTVDVIQNGDYTLSGSVHEAKSEKEPIQHCPLDIKRRNWEECPKQAILPIRDDDRVIQGRCSWQERRKHGGKCHSQNWQTTHRSLIVSEDALPAETRGKNRVNQPTTLSISTRSSLSTSKPKLQIIETCSDESAIKNGGRCPHRLVHQNPREKPISLTVRTESRVSNPEKPSRNADALEETQGIIAFYRADSCQHPWVRTSDGWCIYRSGGKDDPHEISFPQKIGPGQASSVEPGGSERNKGIIVAYKADSCLSTWTCTTDGWCVYELRDGDEPLEVSFPNPQTHSRSEKAMQKINARPNTAAVMNGACEPPWIRTMDGRCFFDPNYQRKHPHDPLPRSWKPRPQRRGNVVRDRQDVAPTWKADSCEPPWIHTSDGWCIYLPKFKHGTDDTLFGALGIIARPTITDESNGAVQPTAAEQPNSAGHPTVSTQPAATEEPVATDLVHCSNDSEGHLHCVKASTKDRKISTVHHRRGFWPDDWVPEITEDCDRFPENSLTYHKCLQSVGHKNTGLKLIMFFLILAGFGSLIFLIITCLNKATRPKAQPFRQVNGIANGTTAHSTSMCGNYPWNNNANVKPMNGERWLKGPPAYDPMRQFAEQRSNSLGVCSRDRNCVSVSISSGSHGTENWIRKLCNRCFKSGGSSTADPSHHLGVLGSGLLGPRIDTLKLPKANLETVRRANGLVPSEENGHAVGSASESVRGQSAESAQTVVLGNEYGHLLGEDSSAGMKGSCSVVGLYRGSGSGSGSDGGRASDAGSGSGSGSASGLAAVGLTQHENLDIDTVHEPEAAILKCGSGNGPFKSGSGNLKMKKVGFEGLEGLDEVAGWRDAEQAEPLNVEKENQKERVSSIVCVSGC</sequence>
<name>A0A5M9JCD6_MONFR</name>
<dbReference type="Proteomes" id="UP000322873">
    <property type="component" value="Unassembled WGS sequence"/>
</dbReference>